<dbReference type="Gene3D" id="3.10.310.50">
    <property type="match status" value="1"/>
</dbReference>
<protein>
    <submittedName>
        <fullName evidence="5">TPM domain-containing protein</fullName>
    </submittedName>
</protein>
<feature type="domain" description="TPM" evidence="4">
    <location>
        <begin position="45"/>
        <end position="167"/>
    </location>
</feature>
<keyword evidence="3" id="KW-0732">Signal</keyword>
<dbReference type="EMBL" id="JACGWS010000006">
    <property type="protein sequence ID" value="MBC8755393.1"/>
    <property type="molecule type" value="Genomic_DNA"/>
</dbReference>
<evidence type="ECO:0000313" key="6">
    <source>
        <dbReference type="Proteomes" id="UP000619238"/>
    </source>
</evidence>
<keyword evidence="2" id="KW-0812">Transmembrane</keyword>
<dbReference type="InterPro" id="IPR007621">
    <property type="entry name" value="TPM_dom"/>
</dbReference>
<evidence type="ECO:0000256" key="3">
    <source>
        <dbReference type="SAM" id="SignalP"/>
    </source>
</evidence>
<organism evidence="5 6">
    <name type="scientific">Kordia aestuariivivens</name>
    <dbReference type="NCBI Taxonomy" id="2759037"/>
    <lineage>
        <taxon>Bacteria</taxon>
        <taxon>Pseudomonadati</taxon>
        <taxon>Bacteroidota</taxon>
        <taxon>Flavobacteriia</taxon>
        <taxon>Flavobacteriales</taxon>
        <taxon>Flavobacteriaceae</taxon>
        <taxon>Kordia</taxon>
    </lineage>
</organism>
<evidence type="ECO:0000256" key="2">
    <source>
        <dbReference type="SAM" id="Phobius"/>
    </source>
</evidence>
<name>A0ABR7QAG8_9FLAO</name>
<reference evidence="5 6" key="1">
    <citation type="submission" date="2020-07" db="EMBL/GenBank/DDBJ databases">
        <title>Description of Kordia aestuariivivens sp. nov., isolated from a tidal flat.</title>
        <authorList>
            <person name="Park S."/>
            <person name="Yoon J.-H."/>
        </authorList>
    </citation>
    <scope>NUCLEOTIDE SEQUENCE [LARGE SCALE GENOMIC DNA]</scope>
    <source>
        <strain evidence="5 6">YSTF-M3</strain>
    </source>
</reference>
<keyword evidence="6" id="KW-1185">Reference proteome</keyword>
<feature type="compositionally biased region" description="Low complexity" evidence="1">
    <location>
        <begin position="394"/>
        <end position="409"/>
    </location>
</feature>
<gene>
    <name evidence="5" type="ORF">H2O64_11950</name>
</gene>
<evidence type="ECO:0000313" key="5">
    <source>
        <dbReference type="EMBL" id="MBC8755393.1"/>
    </source>
</evidence>
<dbReference type="PANTHER" id="PTHR30373">
    <property type="entry name" value="UPF0603 PROTEIN YGCG"/>
    <property type="match status" value="1"/>
</dbReference>
<feature type="transmembrane region" description="Helical" evidence="2">
    <location>
        <begin position="240"/>
        <end position="259"/>
    </location>
</feature>
<evidence type="ECO:0000256" key="1">
    <source>
        <dbReference type="SAM" id="MobiDB-lite"/>
    </source>
</evidence>
<accession>A0ABR7QAG8</accession>
<feature type="signal peptide" evidence="3">
    <location>
        <begin position="1"/>
        <end position="19"/>
    </location>
</feature>
<keyword evidence="2" id="KW-0472">Membrane</keyword>
<dbReference type="Pfam" id="PF04536">
    <property type="entry name" value="TPM_phosphatase"/>
    <property type="match status" value="1"/>
</dbReference>
<evidence type="ECO:0000259" key="4">
    <source>
        <dbReference type="Pfam" id="PF04536"/>
    </source>
</evidence>
<feature type="compositionally biased region" description="Gly residues" evidence="1">
    <location>
        <begin position="410"/>
        <end position="449"/>
    </location>
</feature>
<comment type="caution">
    <text evidence="5">The sequence shown here is derived from an EMBL/GenBank/DDBJ whole genome shotgun (WGS) entry which is preliminary data.</text>
</comment>
<feature type="transmembrane region" description="Helical" evidence="2">
    <location>
        <begin position="201"/>
        <end position="219"/>
    </location>
</feature>
<dbReference type="RefSeq" id="WP_187562438.1">
    <property type="nucleotide sequence ID" value="NZ_JACGWS010000006.1"/>
</dbReference>
<dbReference type="Proteomes" id="UP000619238">
    <property type="component" value="Unassembled WGS sequence"/>
</dbReference>
<sequence length="449" mass="50357">MYKYILCFLLLFTSIIGFSQNETKTVQTFTVETVPDPKKSNGGFVSDPSNYLTTSEKTSLNRLIVETEQITTAQIAVVILPSIGSAIPKDFAVDLFQHWGIGQSDKDNGLLILTVMDQRRTEFETGYGLEGVLPDIVLFRIGIDQVVPYFKKQEYGNGLIAAVSKIKSIVENPKVREEIKSTGLTIIDSDDSYRRSSPNPVIYVIIAYFICCILMGLLYRRSYQRIHNNKEDFYNKYIAIDKFNALFLAILFPLPFIFIRKLIHKRMNLYRYHPRFSKINGKPMVLKSEVEDDHYLYEGELKEEEIDSVDYDVWCTENDDDILILPYKNHTTPYSKCPKCTFKTYKLMHSRTVSYATYSSTGLREKEYGCVNCNHQHVEQITIPRKERSENNHSSFGRSGRSSRRSSGGFSSGGFSGGSSSGGFSGGGSSSGSSWGGGSSGGGGAGVSW</sequence>
<feature type="chain" id="PRO_5045641736" evidence="3">
    <location>
        <begin position="20"/>
        <end position="449"/>
    </location>
</feature>
<dbReference type="PANTHER" id="PTHR30373:SF2">
    <property type="entry name" value="UPF0603 PROTEIN YGCG"/>
    <property type="match status" value="1"/>
</dbReference>
<proteinExistence type="predicted"/>
<keyword evidence="2" id="KW-1133">Transmembrane helix</keyword>
<feature type="region of interest" description="Disordered" evidence="1">
    <location>
        <begin position="381"/>
        <end position="449"/>
    </location>
</feature>